<evidence type="ECO:0000256" key="3">
    <source>
        <dbReference type="ARBA" id="ARBA00022481"/>
    </source>
</evidence>
<dbReference type="PANTHER" id="PTHR43531">
    <property type="entry name" value="PROTEIN ICFG"/>
    <property type="match status" value="1"/>
</dbReference>
<keyword evidence="8 12" id="KW-0472">Membrane</keyword>
<dbReference type="InterPro" id="IPR051310">
    <property type="entry name" value="MCP_chemotaxis"/>
</dbReference>
<dbReference type="Pfam" id="PF02203">
    <property type="entry name" value="TarH"/>
    <property type="match status" value="1"/>
</dbReference>
<dbReference type="FunFam" id="1.10.287.950:FF:000001">
    <property type="entry name" value="Methyl-accepting chemotaxis sensory transducer"/>
    <property type="match status" value="1"/>
</dbReference>
<dbReference type="GO" id="GO:0007165">
    <property type="term" value="P:signal transduction"/>
    <property type="evidence" value="ECO:0007669"/>
    <property type="project" value="UniProtKB-KW"/>
</dbReference>
<evidence type="ECO:0000256" key="4">
    <source>
        <dbReference type="ARBA" id="ARBA00022500"/>
    </source>
</evidence>
<dbReference type="GO" id="GO:0005886">
    <property type="term" value="C:plasma membrane"/>
    <property type="evidence" value="ECO:0007669"/>
    <property type="project" value="UniProtKB-SubCell"/>
</dbReference>
<dbReference type="InterPro" id="IPR004090">
    <property type="entry name" value="Chemotax_Me-accpt_rcpt"/>
</dbReference>
<keyword evidence="5" id="KW-0997">Cell inner membrane</keyword>
<dbReference type="GO" id="GO:0004888">
    <property type="term" value="F:transmembrane signaling receptor activity"/>
    <property type="evidence" value="ECO:0007669"/>
    <property type="project" value="InterPro"/>
</dbReference>
<dbReference type="PRINTS" id="PR00260">
    <property type="entry name" value="CHEMTRNSDUCR"/>
</dbReference>
<evidence type="ECO:0000259" key="14">
    <source>
        <dbReference type="PROSITE" id="PS50885"/>
    </source>
</evidence>
<evidence type="ECO:0000256" key="5">
    <source>
        <dbReference type="ARBA" id="ARBA00022519"/>
    </source>
</evidence>
<keyword evidence="6 12" id="KW-0812">Transmembrane</keyword>
<feature type="domain" description="HAMP" evidence="14">
    <location>
        <begin position="217"/>
        <end position="269"/>
    </location>
</feature>
<dbReference type="InterPro" id="IPR004089">
    <property type="entry name" value="MCPsignal_dom"/>
</dbReference>
<evidence type="ECO:0000256" key="6">
    <source>
        <dbReference type="ARBA" id="ARBA00022692"/>
    </source>
</evidence>
<dbReference type="SMART" id="SM00304">
    <property type="entry name" value="HAMP"/>
    <property type="match status" value="1"/>
</dbReference>
<sequence>MKNIKIRVGLLIVLASFTLMLFLSSGLGLYFLWHSNSDIQTLNYNAAEQKALNSARDAILRARIIIDTVTQAKIHGEDIDEPAVKASIEKEMQSAEIQYQQFVKIPGLSTTQPELGERMKESYDQQVSVINHNASSVINATGAEDLKPIYAANRSATLKARQAWDSEYQSYITATQHNLAKVIDYSNRSYHFAILIMVSLLAIAIVLFIFINLWMRNALIRPLSEVAQHFEHIGKGNLTSDIHVTSTNEIGLLFASLQTMQAELNSTVVTIRQGVESINIGTQEISAGNSDLSRRTEEQAAAVVETAASMEQITSTVKMNTDNALQASHMVQNAAGIATAGEEQMQNMMQKMDAISLSAQKMVDIISVIDSIAFQTNILALNAAVEAARAGQSGRGFAVVAGEVRNLARRCTDSAKEITGLINESTLYIQEGAELANRTSKTMLDISSAVSKVNVMMDNIALASQEQSRGVEQIRVAITQMDHVTQQNAALVEEVATTASGVNSQANLLTQSVSIFKVKQTF</sequence>
<dbReference type="RefSeq" id="WP_202665923.1">
    <property type="nucleotide sequence ID" value="NZ_JAENMR010000006.1"/>
</dbReference>
<dbReference type="PROSITE" id="PS50111">
    <property type="entry name" value="CHEMOTAXIS_TRANSDUC_2"/>
    <property type="match status" value="1"/>
</dbReference>
<evidence type="ECO:0000313" key="16">
    <source>
        <dbReference type="Proteomes" id="UP000653275"/>
    </source>
</evidence>
<dbReference type="Gene3D" id="1.20.120.30">
    <property type="entry name" value="Aspartate receptor, ligand-binding domain"/>
    <property type="match status" value="1"/>
</dbReference>
<reference evidence="15" key="1">
    <citation type="submission" date="2020-12" db="EMBL/GenBank/DDBJ databases">
        <title>Draft genome sequence of Enterobacter spp., Lelliottia spp. and Serratia spp. isolated from drinking water reservoirs and lakes.</title>
        <authorList>
            <person name="Reitter C."/>
            <person name="Neuhaus K."/>
            <person name="Huegler M."/>
        </authorList>
    </citation>
    <scope>NUCLEOTIDE SEQUENCE</scope>
    <source>
        <strain evidence="15">TZW15</strain>
    </source>
</reference>
<dbReference type="SUPFAM" id="SSF58104">
    <property type="entry name" value="Methyl-accepting chemotaxis protein (MCP) signaling domain"/>
    <property type="match status" value="1"/>
</dbReference>
<gene>
    <name evidence="15" type="ORF">I7V27_13310</name>
</gene>
<dbReference type="AlphaFoldDB" id="A0AAP2F2Q9"/>
<accession>A0AAP2F2Q9</accession>
<keyword evidence="4" id="KW-0145">Chemotaxis</keyword>
<organism evidence="15 16">
    <name type="scientific">Lelliottia amnigena</name>
    <name type="common">Enterobacter amnigenus</name>
    <dbReference type="NCBI Taxonomy" id="61646"/>
    <lineage>
        <taxon>Bacteria</taxon>
        <taxon>Pseudomonadati</taxon>
        <taxon>Pseudomonadota</taxon>
        <taxon>Gammaproteobacteria</taxon>
        <taxon>Enterobacterales</taxon>
        <taxon>Enterobacteriaceae</taxon>
        <taxon>Lelliottia</taxon>
    </lineage>
</organism>
<proteinExistence type="inferred from homology"/>
<keyword evidence="7 12" id="KW-1133">Transmembrane helix</keyword>
<feature type="transmembrane region" description="Helical" evidence="12">
    <location>
        <begin position="190"/>
        <end position="214"/>
    </location>
</feature>
<evidence type="ECO:0000256" key="8">
    <source>
        <dbReference type="ARBA" id="ARBA00023136"/>
    </source>
</evidence>
<dbReference type="PROSITE" id="PS50885">
    <property type="entry name" value="HAMP"/>
    <property type="match status" value="1"/>
</dbReference>
<dbReference type="SUPFAM" id="SSF47170">
    <property type="entry name" value="Aspartate receptor, ligand-binding domain"/>
    <property type="match status" value="1"/>
</dbReference>
<evidence type="ECO:0000259" key="13">
    <source>
        <dbReference type="PROSITE" id="PS50111"/>
    </source>
</evidence>
<dbReference type="GO" id="GO:0006935">
    <property type="term" value="P:chemotaxis"/>
    <property type="evidence" value="ECO:0007669"/>
    <property type="project" value="UniProtKB-KW"/>
</dbReference>
<dbReference type="InterPro" id="IPR035440">
    <property type="entry name" value="4HB_MCP_dom_sf"/>
</dbReference>
<dbReference type="CDD" id="cd06225">
    <property type="entry name" value="HAMP"/>
    <property type="match status" value="1"/>
</dbReference>
<keyword evidence="9 11" id="KW-0807">Transducer</keyword>
<evidence type="ECO:0000256" key="1">
    <source>
        <dbReference type="ARBA" id="ARBA00004429"/>
    </source>
</evidence>
<dbReference type="Proteomes" id="UP000653275">
    <property type="component" value="Unassembled WGS sequence"/>
</dbReference>
<evidence type="ECO:0000256" key="10">
    <source>
        <dbReference type="ARBA" id="ARBA00029447"/>
    </source>
</evidence>
<comment type="caution">
    <text evidence="15">The sequence shown here is derived from an EMBL/GenBank/DDBJ whole genome shotgun (WGS) entry which is preliminary data.</text>
</comment>
<comment type="similarity">
    <text evidence="10">Belongs to the methyl-accepting chemotaxis (MCP) protein family.</text>
</comment>
<keyword evidence="3" id="KW-0488">Methylation</keyword>
<evidence type="ECO:0000256" key="2">
    <source>
        <dbReference type="ARBA" id="ARBA00022475"/>
    </source>
</evidence>
<evidence type="ECO:0000256" key="9">
    <source>
        <dbReference type="ARBA" id="ARBA00023224"/>
    </source>
</evidence>
<dbReference type="SMART" id="SM00283">
    <property type="entry name" value="MA"/>
    <property type="match status" value="1"/>
</dbReference>
<dbReference type="CDD" id="cd11386">
    <property type="entry name" value="MCP_signal"/>
    <property type="match status" value="1"/>
</dbReference>
<dbReference type="InterPro" id="IPR003122">
    <property type="entry name" value="Tar_rcpt_lig-bd"/>
</dbReference>
<dbReference type="PANTHER" id="PTHR43531:SF14">
    <property type="entry name" value="METHYL-ACCEPTING CHEMOTAXIS PROTEIN I-RELATED"/>
    <property type="match status" value="1"/>
</dbReference>
<dbReference type="Gene3D" id="1.10.287.950">
    <property type="entry name" value="Methyl-accepting chemotaxis protein"/>
    <property type="match status" value="1"/>
</dbReference>
<protein>
    <submittedName>
        <fullName evidence="15">Tar ligand binding domain-containing protein</fullName>
    </submittedName>
</protein>
<evidence type="ECO:0000256" key="12">
    <source>
        <dbReference type="SAM" id="Phobius"/>
    </source>
</evidence>
<evidence type="ECO:0000256" key="7">
    <source>
        <dbReference type="ARBA" id="ARBA00022989"/>
    </source>
</evidence>
<dbReference type="Pfam" id="PF00672">
    <property type="entry name" value="HAMP"/>
    <property type="match status" value="1"/>
</dbReference>
<dbReference type="InterPro" id="IPR003660">
    <property type="entry name" value="HAMP_dom"/>
</dbReference>
<comment type="subcellular location">
    <subcellularLocation>
        <location evidence="1">Cell inner membrane</location>
        <topology evidence="1">Multi-pass membrane protein</topology>
    </subcellularLocation>
</comment>
<dbReference type="EMBL" id="JAENMS010000006">
    <property type="protein sequence ID" value="MBL5935417.1"/>
    <property type="molecule type" value="Genomic_DNA"/>
</dbReference>
<evidence type="ECO:0000256" key="11">
    <source>
        <dbReference type="PROSITE-ProRule" id="PRU00284"/>
    </source>
</evidence>
<dbReference type="Pfam" id="PF00015">
    <property type="entry name" value="MCPsignal"/>
    <property type="match status" value="1"/>
</dbReference>
<keyword evidence="2" id="KW-1003">Cell membrane</keyword>
<name>A0AAP2F2Q9_LELAM</name>
<evidence type="ECO:0000313" key="15">
    <source>
        <dbReference type="EMBL" id="MBL5935417.1"/>
    </source>
</evidence>
<feature type="domain" description="Methyl-accepting transducer" evidence="13">
    <location>
        <begin position="274"/>
        <end position="503"/>
    </location>
</feature>